<comment type="caution">
    <text evidence="2">The sequence shown here is derived from an EMBL/GenBank/DDBJ whole genome shotgun (WGS) entry which is preliminary data.</text>
</comment>
<evidence type="ECO:0000256" key="1">
    <source>
        <dbReference type="SAM" id="MobiDB-lite"/>
    </source>
</evidence>
<evidence type="ECO:0008006" key="4">
    <source>
        <dbReference type="Google" id="ProtNLM"/>
    </source>
</evidence>
<name>A0A2A9D2L9_9MICO</name>
<dbReference type="AlphaFoldDB" id="A0A2A9D2L9"/>
<evidence type="ECO:0000313" key="2">
    <source>
        <dbReference type="EMBL" id="PFG20099.1"/>
    </source>
</evidence>
<reference evidence="2 3" key="1">
    <citation type="submission" date="2017-10" db="EMBL/GenBank/DDBJ databases">
        <title>Sequencing the genomes of 1000 actinobacteria strains.</title>
        <authorList>
            <person name="Klenk H.-P."/>
        </authorList>
    </citation>
    <scope>NUCLEOTIDE SEQUENCE [LARGE SCALE GENOMIC DNA]</scope>
    <source>
        <strain evidence="2 3">DSM 21801</strain>
    </source>
</reference>
<protein>
    <recommendedName>
        <fullName evidence="4">Transposase</fullName>
    </recommendedName>
</protein>
<accession>A0A2A9D2L9</accession>
<feature type="region of interest" description="Disordered" evidence="1">
    <location>
        <begin position="1"/>
        <end position="28"/>
    </location>
</feature>
<proteinExistence type="predicted"/>
<sequence>MREEASFVPRLEQTPGKPQTRWYSDDEKAAGVRKVRTLSAELGTERGTVHRAMTQLGFGAELDRRYRT</sequence>
<evidence type="ECO:0000313" key="3">
    <source>
        <dbReference type="Proteomes" id="UP000224915"/>
    </source>
</evidence>
<dbReference type="EMBL" id="PDJD01000001">
    <property type="protein sequence ID" value="PFG20099.1"/>
    <property type="molecule type" value="Genomic_DNA"/>
</dbReference>
<keyword evidence="3" id="KW-1185">Reference proteome</keyword>
<gene>
    <name evidence="2" type="ORF">ATL40_1682</name>
</gene>
<organism evidence="2 3">
    <name type="scientific">Serinibacter salmoneus</name>
    <dbReference type="NCBI Taxonomy" id="556530"/>
    <lineage>
        <taxon>Bacteria</taxon>
        <taxon>Bacillati</taxon>
        <taxon>Actinomycetota</taxon>
        <taxon>Actinomycetes</taxon>
        <taxon>Micrococcales</taxon>
        <taxon>Beutenbergiaceae</taxon>
        <taxon>Serinibacter</taxon>
    </lineage>
</organism>
<dbReference type="OrthoDB" id="4426778at2"/>
<dbReference type="Proteomes" id="UP000224915">
    <property type="component" value="Unassembled WGS sequence"/>
</dbReference>